<evidence type="ECO:0000313" key="3">
    <source>
        <dbReference type="Proteomes" id="UP000177870"/>
    </source>
</evidence>
<organism evidence="2 3">
    <name type="scientific">Moorena producens PAL-8-15-08-1</name>
    <dbReference type="NCBI Taxonomy" id="1458985"/>
    <lineage>
        <taxon>Bacteria</taxon>
        <taxon>Bacillati</taxon>
        <taxon>Cyanobacteriota</taxon>
        <taxon>Cyanophyceae</taxon>
        <taxon>Coleofasciculales</taxon>
        <taxon>Coleofasciculaceae</taxon>
        <taxon>Moorena</taxon>
    </lineage>
</organism>
<reference evidence="3" key="1">
    <citation type="submission" date="2016-10" db="EMBL/GenBank/DDBJ databases">
        <title>Comparative genomics uncovers the prolific and rare metabolic potential of the cyanobacterial genus Moorea.</title>
        <authorList>
            <person name="Leao T."/>
            <person name="Castelao G."/>
            <person name="Korobeynikov A."/>
            <person name="Monroe E.A."/>
            <person name="Podell S."/>
            <person name="Glukhov E."/>
            <person name="Allen E."/>
            <person name="Gerwick W.H."/>
            <person name="Gerwick L."/>
        </authorList>
    </citation>
    <scope>NUCLEOTIDE SEQUENCE [LARGE SCALE GENOMIC DNA]</scope>
    <source>
        <strain evidence="3">PAL-8-15-08-1</strain>
    </source>
</reference>
<protein>
    <recommendedName>
        <fullName evidence="1">NACHT N-terminal Helical domain-containing protein</fullName>
    </recommendedName>
</protein>
<evidence type="ECO:0000313" key="2">
    <source>
        <dbReference type="EMBL" id="AOX04687.1"/>
    </source>
</evidence>
<sequence length="74" mass="8611">MKLNQDSLTPWIETFINAYFKHTVTYLKFQVAKQDYCDQLANWFDDVKFAGIAVPGQKVEKKDCDLLGSVEHRL</sequence>
<dbReference type="Pfam" id="PF22734">
    <property type="entry name" value="NNH2"/>
    <property type="match status" value="1"/>
</dbReference>
<dbReference type="InterPro" id="IPR054569">
    <property type="entry name" value="NNH2"/>
</dbReference>
<accession>A0A1D8U448</accession>
<feature type="domain" description="NACHT N-terminal Helical" evidence="1">
    <location>
        <begin position="6"/>
        <end position="54"/>
    </location>
</feature>
<dbReference type="KEGG" id="mpro:BJP34_34440"/>
<dbReference type="Proteomes" id="UP000177870">
    <property type="component" value="Chromosome"/>
</dbReference>
<dbReference type="AlphaFoldDB" id="A0A1D8U448"/>
<proteinExistence type="predicted"/>
<dbReference type="EMBL" id="CP017599">
    <property type="protein sequence ID" value="AOX04687.1"/>
    <property type="molecule type" value="Genomic_DNA"/>
</dbReference>
<evidence type="ECO:0000259" key="1">
    <source>
        <dbReference type="Pfam" id="PF22734"/>
    </source>
</evidence>
<gene>
    <name evidence="2" type="ORF">BJP34_34440</name>
</gene>
<name>A0A1D8U448_9CYAN</name>